<dbReference type="InterPro" id="IPR021913">
    <property type="entry name" value="DUF3526"/>
</dbReference>
<keyword evidence="4" id="KW-1185">Reference proteome</keyword>
<dbReference type="AlphaFoldDB" id="A0A841L9W4"/>
<evidence type="ECO:0000256" key="1">
    <source>
        <dbReference type="SAM" id="Phobius"/>
    </source>
</evidence>
<feature type="transmembrane region" description="Helical" evidence="1">
    <location>
        <begin position="107"/>
        <end position="128"/>
    </location>
</feature>
<feature type="transmembrane region" description="Helical" evidence="1">
    <location>
        <begin position="218"/>
        <end position="238"/>
    </location>
</feature>
<feature type="transmembrane region" description="Helical" evidence="1">
    <location>
        <begin position="421"/>
        <end position="439"/>
    </location>
</feature>
<reference evidence="3 4" key="1">
    <citation type="submission" date="2020-08" db="EMBL/GenBank/DDBJ databases">
        <title>Genomic Encyclopedia of Type Strains, Phase IV (KMG-IV): sequencing the most valuable type-strain genomes for metagenomic binning, comparative biology and taxonomic classification.</title>
        <authorList>
            <person name="Goeker M."/>
        </authorList>
    </citation>
    <scope>NUCLEOTIDE SEQUENCE [LARGE SCALE GENOMIC DNA]</scope>
    <source>
        <strain evidence="3 4">DSM 102189</strain>
    </source>
</reference>
<keyword evidence="1" id="KW-0812">Transmembrane</keyword>
<gene>
    <name evidence="3" type="ORF">FHS79_003421</name>
</gene>
<organism evidence="3 4">
    <name type="scientific">Polymorphobacter multimanifer</name>
    <dbReference type="NCBI Taxonomy" id="1070431"/>
    <lineage>
        <taxon>Bacteria</taxon>
        <taxon>Pseudomonadati</taxon>
        <taxon>Pseudomonadota</taxon>
        <taxon>Alphaproteobacteria</taxon>
        <taxon>Sphingomonadales</taxon>
        <taxon>Sphingosinicellaceae</taxon>
        <taxon>Polymorphobacter</taxon>
    </lineage>
</organism>
<feature type="signal peptide" evidence="2">
    <location>
        <begin position="1"/>
        <end position="18"/>
    </location>
</feature>
<feature type="chain" id="PRO_5033024256" evidence="2">
    <location>
        <begin position="19"/>
        <end position="447"/>
    </location>
</feature>
<accession>A0A841L9W4</accession>
<name>A0A841L9W4_9SPHN</name>
<sequence>MAMMVGLIALAAVVTALAQVRSHEADRAATIARDRVTWESQGARNPHSVAHFATWALRPLTPLAVLDPGVTPYAGSAVWMEAHSRNPARARPVEDAASSFDLGQFSAAWVLQMLVPLLIFVIGAGVVARERERGTLRLMLANGAAPTSIIPDKLSGLARITALLVLPVLIAALAAALLAGPADPIRLLLWATAYALFFAIIAALAVAVSALARSASQALLILIGLWLVAVMIVPRAGAGFAELAHPTPTADGFFAAMADDLKKQPDPFEGKDAEAFGQAMAKRYGVARVEDLPVSLDGLRLDESERHGHVVFDRHYGALADLYAGQRRVLRFAGLLSPLLPLQNVSMALAGTDTAHQLAFQNAAEAHRRQMIHDLNMDMALHGRGKDFDYLAGDDLWKRTRDFAWAAPALGPTLIPVMPDLLMLVGWAVAAFALLGLAARRLVRGGV</sequence>
<dbReference type="GO" id="GO:0005886">
    <property type="term" value="C:plasma membrane"/>
    <property type="evidence" value="ECO:0007669"/>
    <property type="project" value="UniProtKB-SubCell"/>
</dbReference>
<evidence type="ECO:0000313" key="3">
    <source>
        <dbReference type="EMBL" id="MBB6229220.1"/>
    </source>
</evidence>
<protein>
    <submittedName>
        <fullName evidence="3">ABC-2 type transport system permease protein</fullName>
    </submittedName>
</protein>
<keyword evidence="1" id="KW-0472">Membrane</keyword>
<feature type="transmembrane region" description="Helical" evidence="1">
    <location>
        <begin position="160"/>
        <end position="181"/>
    </location>
</feature>
<keyword evidence="1" id="KW-1133">Transmembrane helix</keyword>
<comment type="caution">
    <text evidence="3">The sequence shown here is derived from an EMBL/GenBank/DDBJ whole genome shotgun (WGS) entry which is preliminary data.</text>
</comment>
<proteinExistence type="predicted"/>
<dbReference type="EMBL" id="JACIIV010000036">
    <property type="protein sequence ID" value="MBB6229220.1"/>
    <property type="molecule type" value="Genomic_DNA"/>
</dbReference>
<dbReference type="Proteomes" id="UP000538147">
    <property type="component" value="Unassembled WGS sequence"/>
</dbReference>
<evidence type="ECO:0000256" key="2">
    <source>
        <dbReference type="SAM" id="SignalP"/>
    </source>
</evidence>
<dbReference type="Pfam" id="PF12040">
    <property type="entry name" value="DUF3526"/>
    <property type="match status" value="1"/>
</dbReference>
<feature type="transmembrane region" description="Helical" evidence="1">
    <location>
        <begin position="187"/>
        <end position="211"/>
    </location>
</feature>
<dbReference type="GO" id="GO:0140359">
    <property type="term" value="F:ABC-type transporter activity"/>
    <property type="evidence" value="ECO:0007669"/>
    <property type="project" value="InterPro"/>
</dbReference>
<keyword evidence="2" id="KW-0732">Signal</keyword>
<dbReference type="PANTHER" id="PTHR43471:SF1">
    <property type="entry name" value="ABC TRANSPORTER PERMEASE PROTEIN NOSY-RELATED"/>
    <property type="match status" value="1"/>
</dbReference>
<evidence type="ECO:0000313" key="4">
    <source>
        <dbReference type="Proteomes" id="UP000538147"/>
    </source>
</evidence>
<dbReference type="PANTHER" id="PTHR43471">
    <property type="entry name" value="ABC TRANSPORTER PERMEASE"/>
    <property type="match status" value="1"/>
</dbReference>